<feature type="region of interest" description="Disordered" evidence="2">
    <location>
        <begin position="97"/>
        <end position="173"/>
    </location>
</feature>
<feature type="region of interest" description="Disordered" evidence="2">
    <location>
        <begin position="247"/>
        <end position="297"/>
    </location>
</feature>
<dbReference type="Proteomes" id="UP000184330">
    <property type="component" value="Unassembled WGS sequence"/>
</dbReference>
<name>A0A1L7XXY6_9HELO</name>
<organism evidence="3 4">
    <name type="scientific">Phialocephala subalpina</name>
    <dbReference type="NCBI Taxonomy" id="576137"/>
    <lineage>
        <taxon>Eukaryota</taxon>
        <taxon>Fungi</taxon>
        <taxon>Dikarya</taxon>
        <taxon>Ascomycota</taxon>
        <taxon>Pezizomycotina</taxon>
        <taxon>Leotiomycetes</taxon>
        <taxon>Helotiales</taxon>
        <taxon>Mollisiaceae</taxon>
        <taxon>Phialocephala</taxon>
        <taxon>Phialocephala fortinii species complex</taxon>
    </lineage>
</organism>
<dbReference type="AlphaFoldDB" id="A0A1L7XXY6"/>
<dbReference type="EMBL" id="FJOG01000086">
    <property type="protein sequence ID" value="CZR69942.1"/>
    <property type="molecule type" value="Genomic_DNA"/>
</dbReference>
<feature type="coiled-coil region" evidence="1">
    <location>
        <begin position="428"/>
        <end position="484"/>
    </location>
</feature>
<dbReference type="OrthoDB" id="10555993at2759"/>
<feature type="compositionally biased region" description="Basic and acidic residues" evidence="2">
    <location>
        <begin position="138"/>
        <end position="159"/>
    </location>
</feature>
<keyword evidence="4" id="KW-1185">Reference proteome</keyword>
<evidence type="ECO:0000256" key="1">
    <source>
        <dbReference type="SAM" id="Coils"/>
    </source>
</evidence>
<sequence length="495" mass="55273">MSQNNRLVVALANAEDEDISHQALQGLLLGGHGGNSFAQIRNSITTSTFSTIAQRPLHITQSATLSRFRNNQETLQPRIQSSSFTFLLGSDRDGSYADSYQNYRDDQDHDPDDENKEPDYDYPDYNDRKEGTGVVKELSIRDEDKERKRLADIEKLGKDMHRRASRGELPSASGAASVLAIPAAATSDNVPRPARPPSVEKNGQRAMKEYLERKAARAGKYNPASTTSIPAITQNFEEMQIDSPMQLVPASKPSSSSTNPSKTKKRVASAAEPVREKAERRNIKSTYTGDPSSNSGDFAQMNPALVIPRQIARPVTPQNRQLDPNVEPVIAKHFNNVFKSIPGADTSMQERKPEVVKAATTQVSRVIDVTSQSLVHPRIEDDEDLGGSFENDGDEMELIKCASLLAFRPLHPNADPMLVNDTDAFARLKKRAKENKKYTHDVKKLAEETIMELYTKRNAETKAKNEAEHRIDGIEWSYEELRLQCYLRAEKEKGH</sequence>
<proteinExistence type="predicted"/>
<reference evidence="3 4" key="1">
    <citation type="submission" date="2016-03" db="EMBL/GenBank/DDBJ databases">
        <authorList>
            <person name="Ploux O."/>
        </authorList>
    </citation>
    <scope>NUCLEOTIDE SEQUENCE [LARGE SCALE GENOMIC DNA]</scope>
    <source>
        <strain evidence="3 4">UAMH 11012</strain>
    </source>
</reference>
<feature type="compositionally biased region" description="Polar residues" evidence="2">
    <location>
        <begin position="284"/>
        <end position="297"/>
    </location>
</feature>
<evidence type="ECO:0000313" key="4">
    <source>
        <dbReference type="Proteomes" id="UP000184330"/>
    </source>
</evidence>
<protein>
    <submittedName>
        <fullName evidence="3">Uncharacterized protein</fullName>
    </submittedName>
</protein>
<evidence type="ECO:0000256" key="2">
    <source>
        <dbReference type="SAM" id="MobiDB-lite"/>
    </source>
</evidence>
<gene>
    <name evidence="3" type="ORF">PAC_19843</name>
</gene>
<feature type="compositionally biased region" description="Acidic residues" evidence="2">
    <location>
        <begin position="108"/>
        <end position="124"/>
    </location>
</feature>
<feature type="compositionally biased region" description="Basic and acidic residues" evidence="2">
    <location>
        <begin position="273"/>
        <end position="282"/>
    </location>
</feature>
<evidence type="ECO:0000313" key="3">
    <source>
        <dbReference type="EMBL" id="CZR69942.1"/>
    </source>
</evidence>
<accession>A0A1L7XXY6</accession>
<feature type="compositionally biased region" description="Low complexity" evidence="2">
    <location>
        <begin position="251"/>
        <end position="261"/>
    </location>
</feature>
<keyword evidence="1" id="KW-0175">Coiled coil</keyword>